<organism evidence="2 3">
    <name type="scientific">Ascidiaceihabitans donghaensis</name>
    <dbReference type="NCBI Taxonomy" id="1510460"/>
    <lineage>
        <taxon>Bacteria</taxon>
        <taxon>Pseudomonadati</taxon>
        <taxon>Pseudomonadota</taxon>
        <taxon>Alphaproteobacteria</taxon>
        <taxon>Rhodobacterales</taxon>
        <taxon>Paracoccaceae</taxon>
        <taxon>Ascidiaceihabitans</taxon>
    </lineage>
</organism>
<name>A0A2R8BPG6_9RHOB</name>
<evidence type="ECO:0000313" key="2">
    <source>
        <dbReference type="EMBL" id="SPH27509.1"/>
    </source>
</evidence>
<keyword evidence="3" id="KW-1185">Reference proteome</keyword>
<dbReference type="Proteomes" id="UP000244880">
    <property type="component" value="Unassembled WGS sequence"/>
</dbReference>
<sequence length="148" mass="15539">MKQIFKNAFRGAALAGSIVGLGAAQLMAQDDARFSLELNNAAQTDAGGCRLTYVATNQSDLGLNQTAYQVGVFDAGGVVRRILVLEFGALTAGKTRIVLFDLADQPCTDISRIIVNTVAECTLADGQASDFCLTGLATSSRTDIQFGL</sequence>
<dbReference type="RefSeq" id="WP_108830452.1">
    <property type="nucleotide sequence ID" value="NZ_OMOR01000003.1"/>
</dbReference>
<feature type="signal peptide" evidence="1">
    <location>
        <begin position="1"/>
        <end position="28"/>
    </location>
</feature>
<feature type="chain" id="PRO_5015354692" description="Tat pathway signal sequence domain protein" evidence="1">
    <location>
        <begin position="29"/>
        <end position="148"/>
    </location>
</feature>
<proteinExistence type="predicted"/>
<gene>
    <name evidence="2" type="ORF">ASD8599_03975</name>
</gene>
<accession>A0A2R8BPG6</accession>
<evidence type="ECO:0000256" key="1">
    <source>
        <dbReference type="SAM" id="SignalP"/>
    </source>
</evidence>
<reference evidence="2 3" key="1">
    <citation type="submission" date="2018-03" db="EMBL/GenBank/DDBJ databases">
        <authorList>
            <person name="Keele B.F."/>
        </authorList>
    </citation>
    <scope>NUCLEOTIDE SEQUENCE [LARGE SCALE GENOMIC DNA]</scope>
    <source>
        <strain evidence="2 3">CECT 8599</strain>
    </source>
</reference>
<protein>
    <recommendedName>
        <fullName evidence="4">Tat pathway signal sequence domain protein</fullName>
    </recommendedName>
</protein>
<evidence type="ECO:0000313" key="3">
    <source>
        <dbReference type="Proteomes" id="UP000244880"/>
    </source>
</evidence>
<keyword evidence="1" id="KW-0732">Signal</keyword>
<dbReference type="EMBL" id="OMOR01000003">
    <property type="protein sequence ID" value="SPH27509.1"/>
    <property type="molecule type" value="Genomic_DNA"/>
</dbReference>
<dbReference type="OrthoDB" id="7707524at2"/>
<evidence type="ECO:0008006" key="4">
    <source>
        <dbReference type="Google" id="ProtNLM"/>
    </source>
</evidence>
<dbReference type="AlphaFoldDB" id="A0A2R8BPG6"/>